<dbReference type="Proteomes" id="UP000063229">
    <property type="component" value="Chromosome"/>
</dbReference>
<dbReference type="STRING" id="46677.AWM79_12310"/>
<organism evidence="1 2">
    <name type="scientific">Pseudomonas agarici</name>
    <dbReference type="NCBI Taxonomy" id="46677"/>
    <lineage>
        <taxon>Bacteria</taxon>
        <taxon>Pseudomonadati</taxon>
        <taxon>Pseudomonadota</taxon>
        <taxon>Gammaproteobacteria</taxon>
        <taxon>Pseudomonadales</taxon>
        <taxon>Pseudomonadaceae</taxon>
        <taxon>Pseudomonas</taxon>
    </lineage>
</organism>
<sequence>MSNTPTQSASFYKFPVVLTPAAWLESVHVEAPHHDSESTSRLAEVVLAAYRELHLQPDAEQINFGLYRFPPKGERIERVWLDLTLRLVVATPGMIYLHISLKDETSDLWF</sequence>
<reference evidence="1 2" key="1">
    <citation type="submission" date="2016-01" db="EMBL/GenBank/DDBJ databases">
        <authorList>
            <person name="McClelland M."/>
            <person name="Jain A."/>
            <person name="Saraogi P."/>
            <person name="Mendelson R."/>
            <person name="Westerman R."/>
            <person name="SanMiguel P."/>
            <person name="Csonka L."/>
        </authorList>
    </citation>
    <scope>NUCLEOTIDE SEQUENCE [LARGE SCALE GENOMIC DNA]</scope>
    <source>
        <strain evidence="1 2">NCPPB 2472</strain>
    </source>
</reference>
<protein>
    <submittedName>
        <fullName evidence="1">Uncharacterized protein</fullName>
    </submittedName>
</protein>
<keyword evidence="2" id="KW-1185">Reference proteome</keyword>
<evidence type="ECO:0000313" key="2">
    <source>
        <dbReference type="Proteomes" id="UP000063229"/>
    </source>
</evidence>
<gene>
    <name evidence="1" type="ORF">AWM79_12310</name>
</gene>
<dbReference type="RefSeq" id="WP_060782957.1">
    <property type="nucleotide sequence ID" value="NZ_CP014135.1"/>
</dbReference>
<name>A0A0X1T1T2_PSEAA</name>
<accession>A0A0X1T1T2</accession>
<dbReference type="KEGG" id="pagb:AWM79_12310"/>
<evidence type="ECO:0000313" key="1">
    <source>
        <dbReference type="EMBL" id="AMB86040.1"/>
    </source>
</evidence>
<dbReference type="AlphaFoldDB" id="A0A0X1T1T2"/>
<dbReference type="EMBL" id="CP014135">
    <property type="protein sequence ID" value="AMB86040.1"/>
    <property type="molecule type" value="Genomic_DNA"/>
</dbReference>
<proteinExistence type="predicted"/>